<reference evidence="3 4" key="1">
    <citation type="submission" date="2019-06" db="EMBL/GenBank/DDBJ databases">
        <title>Genome sequencing of plant associated microbes to promote plant fitness in Sorghum bicolor and Oryza sativa.</title>
        <authorList>
            <person name="Coleman-Derr D."/>
        </authorList>
    </citation>
    <scope>NUCLEOTIDE SEQUENCE [LARGE SCALE GENOMIC DNA]</scope>
    <source>
        <strain evidence="3 4">KV-663</strain>
    </source>
</reference>
<keyword evidence="2" id="KW-0812">Transmembrane</keyword>
<feature type="transmembrane region" description="Helical" evidence="2">
    <location>
        <begin position="12"/>
        <end position="32"/>
    </location>
</feature>
<keyword evidence="2" id="KW-1133">Transmembrane helix</keyword>
<feature type="region of interest" description="Disordered" evidence="1">
    <location>
        <begin position="94"/>
        <end position="161"/>
    </location>
</feature>
<feature type="transmembrane region" description="Helical" evidence="2">
    <location>
        <begin position="169"/>
        <end position="187"/>
    </location>
</feature>
<evidence type="ECO:0000313" key="3">
    <source>
        <dbReference type="EMBL" id="TQM64219.1"/>
    </source>
</evidence>
<organism evidence="3 4">
    <name type="scientific">Humibacillus xanthopallidus</name>
    <dbReference type="NCBI Taxonomy" id="412689"/>
    <lineage>
        <taxon>Bacteria</taxon>
        <taxon>Bacillati</taxon>
        <taxon>Actinomycetota</taxon>
        <taxon>Actinomycetes</taxon>
        <taxon>Micrococcales</taxon>
        <taxon>Intrasporangiaceae</taxon>
        <taxon>Humibacillus</taxon>
    </lineage>
</organism>
<evidence type="ECO:0000256" key="2">
    <source>
        <dbReference type="SAM" id="Phobius"/>
    </source>
</evidence>
<evidence type="ECO:0000313" key="4">
    <source>
        <dbReference type="Proteomes" id="UP000316747"/>
    </source>
</evidence>
<protein>
    <submittedName>
        <fullName evidence="3">Uncharacterized protein</fullName>
    </submittedName>
</protein>
<dbReference type="Proteomes" id="UP000316747">
    <property type="component" value="Unassembled WGS sequence"/>
</dbReference>
<feature type="region of interest" description="Disordered" evidence="1">
    <location>
        <begin position="262"/>
        <end position="287"/>
    </location>
</feature>
<proteinExistence type="predicted"/>
<keyword evidence="2" id="KW-0472">Membrane</keyword>
<accession>A0A543I0U5</accession>
<feature type="compositionally biased region" description="Basic and acidic residues" evidence="1">
    <location>
        <begin position="218"/>
        <end position="238"/>
    </location>
</feature>
<dbReference type="EMBL" id="VFPM01000001">
    <property type="protein sequence ID" value="TQM64219.1"/>
    <property type="molecule type" value="Genomic_DNA"/>
</dbReference>
<feature type="compositionally biased region" description="Basic and acidic residues" evidence="1">
    <location>
        <begin position="110"/>
        <end position="150"/>
    </location>
</feature>
<feature type="compositionally biased region" description="Basic and acidic residues" evidence="1">
    <location>
        <begin position="262"/>
        <end position="271"/>
    </location>
</feature>
<name>A0A543I0U5_9MICO</name>
<sequence length="387" mass="42258">MVRQRPRPTVGFVQVGSLIFVVIVAIWAAYLLQHWVRRREDAAATRSVEGFSKAMRVLEKRPLLPQTELRAPRPNSYAVKPAAASRATVDVKRAVPAGAARPSSPLVARRASDRLDDRREIDQQHPSDAHRGEVDRMPVSHSPSRRDRAHQGRPSRPHRVSMAQRRLRAALLLLALLWLPVSIVLAITGVLLWVSVPFAFVTLVAVLYWLRTEAQADRAHRADHRADQRADRGSDRRRPGGAPAPVLSSEATQVISHRAIEEARRAADRARHQQGRPQQVAHAGPVQEPAVAAAAAATAYDGVFDVQAAQTGGVHVQPAAAPAAAEEVPGSWSPVPVPVPTYALKAKAEPRYTDDGIPADVFDTPEFADEAEELDDRALFARRAVSG</sequence>
<evidence type="ECO:0000256" key="1">
    <source>
        <dbReference type="SAM" id="MobiDB-lite"/>
    </source>
</evidence>
<dbReference type="AlphaFoldDB" id="A0A543I0U5"/>
<comment type="caution">
    <text evidence="3">The sequence shown here is derived from an EMBL/GenBank/DDBJ whole genome shotgun (WGS) entry which is preliminary data.</text>
</comment>
<gene>
    <name evidence="3" type="ORF">FBY41_0582</name>
</gene>
<feature type="region of interest" description="Disordered" evidence="1">
    <location>
        <begin position="218"/>
        <end position="248"/>
    </location>
</feature>
<feature type="transmembrane region" description="Helical" evidence="2">
    <location>
        <begin position="193"/>
        <end position="210"/>
    </location>
</feature>
<keyword evidence="4" id="KW-1185">Reference proteome</keyword>